<evidence type="ECO:0000256" key="1">
    <source>
        <dbReference type="SAM" id="MobiDB-lite"/>
    </source>
</evidence>
<feature type="region of interest" description="Disordered" evidence="1">
    <location>
        <begin position="84"/>
        <end position="103"/>
    </location>
</feature>
<gene>
    <name evidence="3" type="primary">LOC113852262</name>
</gene>
<proteinExistence type="predicted"/>
<protein>
    <submittedName>
        <fullName evidence="3">Uncharacterized protein LOC113852262</fullName>
    </submittedName>
</protein>
<evidence type="ECO:0000313" key="2">
    <source>
        <dbReference type="Proteomes" id="UP000694853"/>
    </source>
</evidence>
<feature type="compositionally biased region" description="Low complexity" evidence="1">
    <location>
        <begin position="84"/>
        <end position="100"/>
    </location>
</feature>
<accession>A0A8B8K3J3</accession>
<dbReference type="KEGG" id="aprc:113852262"/>
<feature type="compositionally biased region" description="Low complexity" evidence="1">
    <location>
        <begin position="49"/>
        <end position="61"/>
    </location>
</feature>
<reference evidence="2" key="1">
    <citation type="journal article" date="2019" name="Toxins">
        <title>Detection of Abrin-Like and Prepropulchellin-Like Toxin Genes and Transcripts Using Whole Genome Sequencing and Full-Length Transcript Sequencing of Abrus precatorius.</title>
        <authorList>
            <person name="Hovde B.T."/>
            <person name="Daligault H.E."/>
            <person name="Hanschen E.R."/>
            <person name="Kunde Y.A."/>
            <person name="Johnson M.B."/>
            <person name="Starkenburg S.R."/>
            <person name="Johnson S.L."/>
        </authorList>
    </citation>
    <scope>NUCLEOTIDE SEQUENCE [LARGE SCALE GENOMIC DNA]</scope>
</reference>
<dbReference type="RefSeq" id="XP_027338300.1">
    <property type="nucleotide sequence ID" value="XM_027482499.1"/>
</dbReference>
<organism evidence="2 3">
    <name type="scientific">Abrus precatorius</name>
    <name type="common">Indian licorice</name>
    <name type="synonym">Glycine abrus</name>
    <dbReference type="NCBI Taxonomy" id="3816"/>
    <lineage>
        <taxon>Eukaryota</taxon>
        <taxon>Viridiplantae</taxon>
        <taxon>Streptophyta</taxon>
        <taxon>Embryophyta</taxon>
        <taxon>Tracheophyta</taxon>
        <taxon>Spermatophyta</taxon>
        <taxon>Magnoliopsida</taxon>
        <taxon>eudicotyledons</taxon>
        <taxon>Gunneridae</taxon>
        <taxon>Pentapetalae</taxon>
        <taxon>rosids</taxon>
        <taxon>fabids</taxon>
        <taxon>Fabales</taxon>
        <taxon>Fabaceae</taxon>
        <taxon>Papilionoideae</taxon>
        <taxon>50 kb inversion clade</taxon>
        <taxon>NPAAA clade</taxon>
        <taxon>indigoferoid/millettioid clade</taxon>
        <taxon>Abreae</taxon>
        <taxon>Abrus</taxon>
    </lineage>
</organism>
<feature type="region of interest" description="Disordered" evidence="1">
    <location>
        <begin position="49"/>
        <end position="69"/>
    </location>
</feature>
<dbReference type="Proteomes" id="UP000694853">
    <property type="component" value="Unplaced"/>
</dbReference>
<dbReference type="AlphaFoldDB" id="A0A8B8K3J3"/>
<sequence>MEGMKGNEVGDGMEMQCMNHPHRNNPQGICAFCLKDKLRNLLSSSLPFPTLSPSSSPSPSSIAPPPLLTTTSLSVSNHNHYCTPSLLPNKKNNKPSSSSSADTIFKRSKSIATPKNHFMGNEDFSPRKTNRFWSFLYLSYSAKPFSSSCRKKMKANPRISTGKPRVNSLGSSIGKKCDMAEEEYDSDGSSLERKVSRSRSVGCGSRSFSADFFERISSGLGDCTLRRVESQRQPNEPKVDLNHGMKERLRCGGIFGGFMITSSSPSFSSVDDGNGESTGMELSHWKSRNWGWAFSSPMRVLSSITSSKDNKKGTNVIRNAYDKIATPNLSAIPSLLTVKG</sequence>
<reference evidence="3" key="2">
    <citation type="submission" date="2025-08" db="UniProtKB">
        <authorList>
            <consortium name="RefSeq"/>
        </authorList>
    </citation>
    <scope>IDENTIFICATION</scope>
    <source>
        <tissue evidence="3">Young leaves</tissue>
    </source>
</reference>
<dbReference type="PANTHER" id="PTHR34460">
    <property type="entry name" value="VITELLOGENIN-LIKE PROTEIN"/>
    <property type="match status" value="1"/>
</dbReference>
<dbReference type="PANTHER" id="PTHR34460:SF2">
    <property type="entry name" value="OS04G0405500 PROTEIN"/>
    <property type="match status" value="1"/>
</dbReference>
<dbReference type="OrthoDB" id="1693686at2759"/>
<dbReference type="GeneID" id="113852262"/>
<keyword evidence="2" id="KW-1185">Reference proteome</keyword>
<evidence type="ECO:0000313" key="3">
    <source>
        <dbReference type="RefSeq" id="XP_027338300.1"/>
    </source>
</evidence>
<name>A0A8B8K3J3_ABRPR</name>